<evidence type="ECO:0000313" key="2">
    <source>
        <dbReference type="Proteomes" id="UP000829398"/>
    </source>
</evidence>
<accession>A0ACB8IBJ7</accession>
<dbReference type="EMBL" id="CM039178">
    <property type="protein sequence ID" value="KAH9683796.1"/>
    <property type="molecule type" value="Genomic_DNA"/>
</dbReference>
<evidence type="ECO:0000313" key="1">
    <source>
        <dbReference type="EMBL" id="KAH9683796.1"/>
    </source>
</evidence>
<organism evidence="1 2">
    <name type="scientific">Citrus sinensis</name>
    <name type="common">Sweet orange</name>
    <name type="synonym">Citrus aurantium var. sinensis</name>
    <dbReference type="NCBI Taxonomy" id="2711"/>
    <lineage>
        <taxon>Eukaryota</taxon>
        <taxon>Viridiplantae</taxon>
        <taxon>Streptophyta</taxon>
        <taxon>Embryophyta</taxon>
        <taxon>Tracheophyta</taxon>
        <taxon>Spermatophyta</taxon>
        <taxon>Magnoliopsida</taxon>
        <taxon>eudicotyledons</taxon>
        <taxon>Gunneridae</taxon>
        <taxon>Pentapetalae</taxon>
        <taxon>rosids</taxon>
        <taxon>malvids</taxon>
        <taxon>Sapindales</taxon>
        <taxon>Rutaceae</taxon>
        <taxon>Aurantioideae</taxon>
        <taxon>Citrus</taxon>
    </lineage>
</organism>
<sequence length="615" mass="70310">MAKVVFSLEGISYGEVQDKLSSTDNRYETLEGEIAAKQFNSYGAEDWGESGAIDQLYSHNGFYQDVSSEQGFIFSKYQQQQQQEHLYSNYELLDNLRFDIASPPIQASLEEIAKFGEIPTGTQGVVEPEKEKQFPFSSSSLELLRNYGSGFKRLNRERRIEPSNDKNTTFTKVESRKLSVEEIMRIAGERFIRSCSRAVEDVVSLLSNPFDLSFSGLSDEEIRNVELAEFLLAAVEKVGDQQYERATRLLNQCEWLSSKNGNPVQRVVYYFSEALRERIDRDTGRITTKQTRMTRPFDFEVAIMSSNPTTLACHEQIPFSKIVQFTGIQAILENVAEAKRIHIIDLGIRNGIHWTVLMQALASRYDCPIELLKISAVGTTEKQLIEETGKRLMSFAQSMNLPFSYNVVMVSDMLELKEDLFEIDNEETVAVYALLFLRSMIAFPNRLENIMRVIRKINPSVMVVTEIEANHNSPVFVNRFIEALFFFSAFFDCLDACMEPDNPHRTITELVFYTDGIRSMVAAEGEERETRNVKLDVWRAFFARYGMEEMELSMSSLYQARLMVKQFDCGSSCTTDINGKSLIVGWKVLLHRGMLHVNSTASDHQLYLVLYLIAD</sequence>
<comment type="caution">
    <text evidence="1">The sequence shown here is derived from an EMBL/GenBank/DDBJ whole genome shotgun (WGS) entry which is preliminary data.</text>
</comment>
<keyword evidence="2" id="KW-1185">Reference proteome</keyword>
<protein>
    <submittedName>
        <fullName evidence="1">GRAS domain-containing protein</fullName>
    </submittedName>
</protein>
<reference evidence="2" key="1">
    <citation type="journal article" date="2023" name="Hortic. Res.">
        <title>A chromosome-level phased genome enabling allele-level studies in sweet orange: a case study on citrus Huanglongbing tolerance.</title>
        <authorList>
            <person name="Wu B."/>
            <person name="Yu Q."/>
            <person name="Deng Z."/>
            <person name="Duan Y."/>
            <person name="Luo F."/>
            <person name="Gmitter F. Jr."/>
        </authorList>
    </citation>
    <scope>NUCLEOTIDE SEQUENCE [LARGE SCALE GENOMIC DNA]</scope>
    <source>
        <strain evidence="2">cv. Valencia</strain>
    </source>
</reference>
<gene>
    <name evidence="1" type="ORF">KPL71_027802</name>
</gene>
<proteinExistence type="predicted"/>
<dbReference type="Proteomes" id="UP000829398">
    <property type="component" value="Chromosome 9"/>
</dbReference>
<name>A0ACB8IBJ7_CITSI</name>